<keyword evidence="3" id="KW-1185">Reference proteome</keyword>
<protein>
    <submittedName>
        <fullName evidence="2">Uncharacterized protein</fullName>
    </submittedName>
</protein>
<dbReference type="EMBL" id="JBHUIP010000003">
    <property type="protein sequence ID" value="MFD2261632.1"/>
    <property type="molecule type" value="Genomic_DNA"/>
</dbReference>
<feature type="signal peptide" evidence="1">
    <location>
        <begin position="1"/>
        <end position="20"/>
    </location>
</feature>
<name>A0ABW5DKK0_9PROT</name>
<feature type="chain" id="PRO_5047502517" evidence="1">
    <location>
        <begin position="21"/>
        <end position="149"/>
    </location>
</feature>
<evidence type="ECO:0000313" key="3">
    <source>
        <dbReference type="Proteomes" id="UP001597295"/>
    </source>
</evidence>
<sequence>MRTILALTLALATLPTLVQAKDFAIAINSHGDPVRNRKGGEALIAGCPGLQDNIDGIFGVSVWDKGADGKDLQLPIGWSEAVRVVVRTRPDFKVKDARNKVLTFLVGGNEVNGGFLTRDKTAAPLCIMDIARTGNSTQYLKSLPANPLR</sequence>
<reference evidence="3" key="1">
    <citation type="journal article" date="2019" name="Int. J. Syst. Evol. Microbiol.">
        <title>The Global Catalogue of Microorganisms (GCM) 10K type strain sequencing project: providing services to taxonomists for standard genome sequencing and annotation.</title>
        <authorList>
            <consortium name="The Broad Institute Genomics Platform"/>
            <consortium name="The Broad Institute Genome Sequencing Center for Infectious Disease"/>
            <person name="Wu L."/>
            <person name="Ma J."/>
        </authorList>
    </citation>
    <scope>NUCLEOTIDE SEQUENCE [LARGE SCALE GENOMIC DNA]</scope>
    <source>
        <strain evidence="3">CGMCC 1.19062</strain>
    </source>
</reference>
<gene>
    <name evidence="2" type="ORF">ACFSM5_01955</name>
</gene>
<comment type="caution">
    <text evidence="2">The sequence shown here is derived from an EMBL/GenBank/DDBJ whole genome shotgun (WGS) entry which is preliminary data.</text>
</comment>
<accession>A0ABW5DKK0</accession>
<evidence type="ECO:0000313" key="2">
    <source>
        <dbReference type="EMBL" id="MFD2261632.1"/>
    </source>
</evidence>
<proteinExistence type="predicted"/>
<evidence type="ECO:0000256" key="1">
    <source>
        <dbReference type="SAM" id="SignalP"/>
    </source>
</evidence>
<keyword evidence="1" id="KW-0732">Signal</keyword>
<dbReference type="RefSeq" id="WP_379874548.1">
    <property type="nucleotide sequence ID" value="NZ_JBHUIP010000003.1"/>
</dbReference>
<organism evidence="2 3">
    <name type="scientific">Lacibacterium aquatile</name>
    <dbReference type="NCBI Taxonomy" id="1168082"/>
    <lineage>
        <taxon>Bacteria</taxon>
        <taxon>Pseudomonadati</taxon>
        <taxon>Pseudomonadota</taxon>
        <taxon>Alphaproteobacteria</taxon>
        <taxon>Rhodospirillales</taxon>
        <taxon>Rhodospirillaceae</taxon>
    </lineage>
</organism>
<dbReference type="Proteomes" id="UP001597295">
    <property type="component" value="Unassembled WGS sequence"/>
</dbReference>